<sequence length="115" mass="12739">MVYAAKVANCVQVIATYTLALLQGGTHAQSVRSDACEAQEADTQFATWAAVDCLARHTGLWVREAGEALVQCAGNVRGSRDCRVKCKTLWGPSGREKNWRCEPLSFAYFSLRRQR</sequence>
<reference evidence="1 2" key="1">
    <citation type="submission" date="2017-02" db="EMBL/GenBank/DDBJ databases">
        <title>Paraburkholderia sophoroidis sp. nov. and Paraburkholderia steynii sp. nov. rhizobial symbionts of the fynbos legume Hypocalyptus sophoroides.</title>
        <authorList>
            <person name="Steenkamp E.T."/>
            <person name="Beukes C.W."/>
            <person name="Van Zyl E."/>
            <person name="Avontuur J."/>
            <person name="Chan W.Y."/>
            <person name="Hassen A."/>
            <person name="Palmer M."/>
            <person name="Mthombeni L."/>
            <person name="Phalane F."/>
            <person name="Sereme K."/>
            <person name="Venter S.N."/>
        </authorList>
    </citation>
    <scope>NUCLEOTIDE SEQUENCE [LARGE SCALE GENOMIC DNA]</scope>
    <source>
        <strain evidence="1 2">HC1.1ba</strain>
    </source>
</reference>
<evidence type="ECO:0000313" key="2">
    <source>
        <dbReference type="Proteomes" id="UP000294200"/>
    </source>
</evidence>
<accession>A0A4R0X4B3</accession>
<evidence type="ECO:0000313" key="1">
    <source>
        <dbReference type="EMBL" id="TCG00401.1"/>
    </source>
</evidence>
<feature type="non-terminal residue" evidence="1">
    <location>
        <position position="115"/>
    </location>
</feature>
<dbReference type="AlphaFoldDB" id="A0A4R0X4B3"/>
<name>A0A4R0X4B3_9BURK</name>
<dbReference type="Proteomes" id="UP000294200">
    <property type="component" value="Unassembled WGS sequence"/>
</dbReference>
<proteinExistence type="predicted"/>
<organism evidence="1 2">
    <name type="scientific">Paraburkholderia steynii</name>
    <dbReference type="NCBI Taxonomy" id="1245441"/>
    <lineage>
        <taxon>Bacteria</taxon>
        <taxon>Pseudomonadati</taxon>
        <taxon>Pseudomonadota</taxon>
        <taxon>Betaproteobacteria</taxon>
        <taxon>Burkholderiales</taxon>
        <taxon>Burkholderiaceae</taxon>
        <taxon>Paraburkholderia</taxon>
    </lineage>
</organism>
<gene>
    <name evidence="1" type="ORF">BZM27_54695</name>
</gene>
<protein>
    <submittedName>
        <fullName evidence="1">Uncharacterized protein</fullName>
    </submittedName>
</protein>
<keyword evidence="2" id="KW-1185">Reference proteome</keyword>
<comment type="caution">
    <text evidence="1">The sequence shown here is derived from an EMBL/GenBank/DDBJ whole genome shotgun (WGS) entry which is preliminary data.</text>
</comment>
<dbReference type="EMBL" id="MWML01001004">
    <property type="protein sequence ID" value="TCG00401.1"/>
    <property type="molecule type" value="Genomic_DNA"/>
</dbReference>